<evidence type="ECO:0000313" key="3">
    <source>
        <dbReference type="Proteomes" id="UP000199065"/>
    </source>
</evidence>
<proteinExistence type="predicted"/>
<reference evidence="2 3" key="1">
    <citation type="submission" date="2016-10" db="EMBL/GenBank/DDBJ databases">
        <authorList>
            <person name="de Groot N.N."/>
        </authorList>
    </citation>
    <scope>NUCLEOTIDE SEQUENCE [LARGE SCALE GENOMIC DNA]</scope>
    <source>
        <strain>J11</strain>
        <strain evidence="3">PG 39</strain>
    </source>
</reference>
<dbReference type="RefSeq" id="WP_092285778.1">
    <property type="nucleotide sequence ID" value="NZ_FOPJ01000007.1"/>
</dbReference>
<accession>A0A1I2T6Q3</accession>
<protein>
    <submittedName>
        <fullName evidence="2">Uncharacterized protein</fullName>
    </submittedName>
</protein>
<sequence length="478" mass="53626">MKHRPLKQTAAIIGITALCFPITAHAQSSDLGSLFSSNPFGSSSGSHHAPVTPEPPLREGWQLVHEENFNTPLDMDQFAWQVDPHGDNSPWHVDEFDDDGEFFTINGADYFRDALGSFNLLRKQARIGEGGWLTAEFAARDYAKDGVPENPPQLITENGEARLEVPQDGGLILTSTNPLPDQYRVEYELKTLDFGGMRNGSWEYDGKKNGHTPPTDTECKTNFPWKRQALEDDGKDKTDPCGETWGDTTTENGYYLLSIMDYAHPAPHNNIFIHSHRKVGMDVYSVDAPWNRSYKVCNPADGTIKPYSEGNGNGVNEIFFDGSKWRDPGFAYNEFVMPTECGVQYGDTKGSTIVSAVELQPELMPNETYTFAIERTATGYVQEMSGNFRHVGQQTYRYERPFVGEDGRPIWHYNQTPEAYDGQFNSTLSFEGPYGSFEKEMWPAGSAYPDNFVIGIPHINYYAGSATVDNIRFFTPDN</sequence>
<feature type="chain" id="PRO_5011447131" evidence="1">
    <location>
        <begin position="27"/>
        <end position="478"/>
    </location>
</feature>
<name>A0A1I2T6Q3_9CORY</name>
<evidence type="ECO:0000313" key="2">
    <source>
        <dbReference type="EMBL" id="SFG60635.1"/>
    </source>
</evidence>
<feature type="signal peptide" evidence="1">
    <location>
        <begin position="1"/>
        <end position="26"/>
    </location>
</feature>
<dbReference type="AlphaFoldDB" id="A0A1I2T6Q3"/>
<dbReference type="Proteomes" id="UP000199065">
    <property type="component" value="Unassembled WGS sequence"/>
</dbReference>
<dbReference type="OrthoDB" id="1089471at2"/>
<keyword evidence="1" id="KW-0732">Signal</keyword>
<keyword evidence="3" id="KW-1185">Reference proteome</keyword>
<gene>
    <name evidence="2" type="ORF">SAMN05660282_01371</name>
</gene>
<organism evidence="2 3">
    <name type="scientific">Corynebacterium spheniscorum</name>
    <dbReference type="NCBI Taxonomy" id="185761"/>
    <lineage>
        <taxon>Bacteria</taxon>
        <taxon>Bacillati</taxon>
        <taxon>Actinomycetota</taxon>
        <taxon>Actinomycetes</taxon>
        <taxon>Mycobacteriales</taxon>
        <taxon>Corynebacteriaceae</taxon>
        <taxon>Corynebacterium</taxon>
    </lineage>
</organism>
<dbReference type="EMBL" id="FOPJ01000007">
    <property type="protein sequence ID" value="SFG60635.1"/>
    <property type="molecule type" value="Genomic_DNA"/>
</dbReference>
<evidence type="ECO:0000256" key="1">
    <source>
        <dbReference type="SAM" id="SignalP"/>
    </source>
</evidence>